<dbReference type="VEuPathDB" id="VectorBase:HLOH_045269"/>
<proteinExistence type="predicted"/>
<protein>
    <submittedName>
        <fullName evidence="2">Uncharacterized protein</fullName>
    </submittedName>
</protein>
<organism evidence="2 3">
    <name type="scientific">Haemaphysalis longicornis</name>
    <name type="common">Bush tick</name>
    <dbReference type="NCBI Taxonomy" id="44386"/>
    <lineage>
        <taxon>Eukaryota</taxon>
        <taxon>Metazoa</taxon>
        <taxon>Ecdysozoa</taxon>
        <taxon>Arthropoda</taxon>
        <taxon>Chelicerata</taxon>
        <taxon>Arachnida</taxon>
        <taxon>Acari</taxon>
        <taxon>Parasitiformes</taxon>
        <taxon>Ixodida</taxon>
        <taxon>Ixodoidea</taxon>
        <taxon>Ixodidae</taxon>
        <taxon>Haemaphysalinae</taxon>
        <taxon>Haemaphysalis</taxon>
    </lineage>
</organism>
<dbReference type="EMBL" id="JABSTR010000005">
    <property type="protein sequence ID" value="KAH9370972.1"/>
    <property type="molecule type" value="Genomic_DNA"/>
</dbReference>
<gene>
    <name evidence="2" type="ORF">HPB48_019101</name>
</gene>
<keyword evidence="3" id="KW-1185">Reference proteome</keyword>
<evidence type="ECO:0000313" key="3">
    <source>
        <dbReference type="Proteomes" id="UP000821853"/>
    </source>
</evidence>
<feature type="compositionally biased region" description="Basic and acidic residues" evidence="1">
    <location>
        <begin position="57"/>
        <end position="68"/>
    </location>
</feature>
<feature type="region of interest" description="Disordered" evidence="1">
    <location>
        <begin position="48"/>
        <end position="82"/>
    </location>
</feature>
<comment type="caution">
    <text evidence="2">The sequence shown here is derived from an EMBL/GenBank/DDBJ whole genome shotgun (WGS) entry which is preliminary data.</text>
</comment>
<evidence type="ECO:0000313" key="2">
    <source>
        <dbReference type="EMBL" id="KAH9370972.1"/>
    </source>
</evidence>
<sequence>MYTRARASTEEWEELRVGPRRGALVADSRQTPHTGTAVFQFDEAEAETHDPQAGVKVSKEGVRCDRPTRPCQGPSELSRRSRTRRIVIDMTASLSPFARCACSVCLRAGESVAQQRPRGKNSRWILALVCSTTYQTGCLRN</sequence>
<reference evidence="2 3" key="1">
    <citation type="journal article" date="2020" name="Cell">
        <title>Large-Scale Comparative Analyses of Tick Genomes Elucidate Their Genetic Diversity and Vector Capacities.</title>
        <authorList>
            <consortium name="Tick Genome and Microbiome Consortium (TIGMIC)"/>
            <person name="Jia N."/>
            <person name="Wang J."/>
            <person name="Shi W."/>
            <person name="Du L."/>
            <person name="Sun Y."/>
            <person name="Zhan W."/>
            <person name="Jiang J.F."/>
            <person name="Wang Q."/>
            <person name="Zhang B."/>
            <person name="Ji P."/>
            <person name="Bell-Sakyi L."/>
            <person name="Cui X.M."/>
            <person name="Yuan T.T."/>
            <person name="Jiang B.G."/>
            <person name="Yang W.F."/>
            <person name="Lam T.T."/>
            <person name="Chang Q.C."/>
            <person name="Ding S.J."/>
            <person name="Wang X.J."/>
            <person name="Zhu J.G."/>
            <person name="Ruan X.D."/>
            <person name="Zhao L."/>
            <person name="Wei J.T."/>
            <person name="Ye R.Z."/>
            <person name="Que T.C."/>
            <person name="Du C.H."/>
            <person name="Zhou Y.H."/>
            <person name="Cheng J.X."/>
            <person name="Dai P.F."/>
            <person name="Guo W.B."/>
            <person name="Han X.H."/>
            <person name="Huang E.J."/>
            <person name="Li L.F."/>
            <person name="Wei W."/>
            <person name="Gao Y.C."/>
            <person name="Liu J.Z."/>
            <person name="Shao H.Z."/>
            <person name="Wang X."/>
            <person name="Wang C.C."/>
            <person name="Yang T.C."/>
            <person name="Huo Q.B."/>
            <person name="Li W."/>
            <person name="Chen H.Y."/>
            <person name="Chen S.E."/>
            <person name="Zhou L.G."/>
            <person name="Ni X.B."/>
            <person name="Tian J.H."/>
            <person name="Sheng Y."/>
            <person name="Liu T."/>
            <person name="Pan Y.S."/>
            <person name="Xia L.Y."/>
            <person name="Li J."/>
            <person name="Zhao F."/>
            <person name="Cao W.C."/>
        </authorList>
    </citation>
    <scope>NUCLEOTIDE SEQUENCE [LARGE SCALE GENOMIC DNA]</scope>
    <source>
        <strain evidence="2">HaeL-2018</strain>
    </source>
</reference>
<evidence type="ECO:0000256" key="1">
    <source>
        <dbReference type="SAM" id="MobiDB-lite"/>
    </source>
</evidence>
<accession>A0A9J6G9C8</accession>
<dbReference type="AlphaFoldDB" id="A0A9J6G9C8"/>
<name>A0A9J6G9C8_HAELO</name>
<dbReference type="Proteomes" id="UP000821853">
    <property type="component" value="Chromosome 3"/>
</dbReference>